<organism evidence="4 5">
    <name type="scientific">Ridgeia piscesae</name>
    <name type="common">Tubeworm</name>
    <dbReference type="NCBI Taxonomy" id="27915"/>
    <lineage>
        <taxon>Eukaryota</taxon>
        <taxon>Metazoa</taxon>
        <taxon>Spiralia</taxon>
        <taxon>Lophotrochozoa</taxon>
        <taxon>Annelida</taxon>
        <taxon>Polychaeta</taxon>
        <taxon>Sedentaria</taxon>
        <taxon>Canalipalpata</taxon>
        <taxon>Sabellida</taxon>
        <taxon>Siboglinidae</taxon>
        <taxon>Ridgeia</taxon>
    </lineage>
</organism>
<dbReference type="InterPro" id="IPR002344">
    <property type="entry name" value="Lupus_La"/>
</dbReference>
<dbReference type="PROSITE" id="PS50102">
    <property type="entry name" value="RRM"/>
    <property type="match status" value="1"/>
</dbReference>
<feature type="compositionally biased region" description="Basic and acidic residues" evidence="2">
    <location>
        <begin position="1"/>
        <end position="11"/>
    </location>
</feature>
<dbReference type="InterPro" id="IPR035979">
    <property type="entry name" value="RBD_domain_sf"/>
</dbReference>
<dbReference type="PRINTS" id="PR00302">
    <property type="entry name" value="LUPUSLA"/>
</dbReference>
<dbReference type="InterPro" id="IPR012677">
    <property type="entry name" value="Nucleotide-bd_a/b_plait_sf"/>
</dbReference>
<evidence type="ECO:0000313" key="5">
    <source>
        <dbReference type="Proteomes" id="UP001209878"/>
    </source>
</evidence>
<reference evidence="4" key="1">
    <citation type="journal article" date="2023" name="Mol. Biol. Evol.">
        <title>Third-Generation Sequencing Reveals the Adaptive Role of the Epigenome in Three Deep-Sea Polychaetes.</title>
        <authorList>
            <person name="Perez M."/>
            <person name="Aroh O."/>
            <person name="Sun Y."/>
            <person name="Lan Y."/>
            <person name="Juniper S.K."/>
            <person name="Young C.R."/>
            <person name="Angers B."/>
            <person name="Qian P.Y."/>
        </authorList>
    </citation>
    <scope>NUCLEOTIDE SEQUENCE</scope>
    <source>
        <strain evidence="4">R07B-5</strain>
    </source>
</reference>
<dbReference type="SMART" id="SM00360">
    <property type="entry name" value="RRM"/>
    <property type="match status" value="1"/>
</dbReference>
<gene>
    <name evidence="4" type="ORF">NP493_78g03018</name>
</gene>
<dbReference type="Gene3D" id="3.30.70.330">
    <property type="match status" value="1"/>
</dbReference>
<keyword evidence="1" id="KW-0694">RNA-binding</keyword>
<feature type="non-terminal residue" evidence="4">
    <location>
        <position position="103"/>
    </location>
</feature>
<name>A0AAD9UIE8_RIDPI</name>
<evidence type="ECO:0000313" key="4">
    <source>
        <dbReference type="EMBL" id="KAK2190495.1"/>
    </source>
</evidence>
<sequence length="103" mass="12226">SEDNVKIRRNPDLPVPEVNKERTEDIRKRTYYVKGFPLDVSLDALMEFFEKFGKVDQIQMRKDMKRNFKGSIFIVFNSKEDGEKFLNTEPVEYSGTELKKETR</sequence>
<evidence type="ECO:0000256" key="1">
    <source>
        <dbReference type="PROSITE-ProRule" id="PRU00176"/>
    </source>
</evidence>
<dbReference type="GO" id="GO:1990904">
    <property type="term" value="C:ribonucleoprotein complex"/>
    <property type="evidence" value="ECO:0007669"/>
    <property type="project" value="InterPro"/>
</dbReference>
<comment type="caution">
    <text evidence="4">The sequence shown here is derived from an EMBL/GenBank/DDBJ whole genome shotgun (WGS) entry which is preliminary data.</text>
</comment>
<feature type="region of interest" description="Disordered" evidence="2">
    <location>
        <begin position="1"/>
        <end position="21"/>
    </location>
</feature>
<keyword evidence="5" id="KW-1185">Reference proteome</keyword>
<dbReference type="CDD" id="cd12291">
    <property type="entry name" value="RRM1_La"/>
    <property type="match status" value="1"/>
</dbReference>
<dbReference type="GO" id="GO:0006396">
    <property type="term" value="P:RNA processing"/>
    <property type="evidence" value="ECO:0007669"/>
    <property type="project" value="InterPro"/>
</dbReference>
<evidence type="ECO:0000259" key="3">
    <source>
        <dbReference type="PROSITE" id="PS50102"/>
    </source>
</evidence>
<evidence type="ECO:0000256" key="2">
    <source>
        <dbReference type="SAM" id="MobiDB-lite"/>
    </source>
</evidence>
<dbReference type="EMBL" id="JAODUO010000078">
    <property type="protein sequence ID" value="KAK2190495.1"/>
    <property type="molecule type" value="Genomic_DNA"/>
</dbReference>
<proteinExistence type="predicted"/>
<feature type="domain" description="RRM" evidence="3">
    <location>
        <begin position="29"/>
        <end position="103"/>
    </location>
</feature>
<protein>
    <recommendedName>
        <fullName evidence="3">RRM domain-containing protein</fullName>
    </recommendedName>
</protein>
<dbReference type="Proteomes" id="UP001209878">
    <property type="component" value="Unassembled WGS sequence"/>
</dbReference>
<dbReference type="GO" id="GO:0003723">
    <property type="term" value="F:RNA binding"/>
    <property type="evidence" value="ECO:0007669"/>
    <property type="project" value="UniProtKB-UniRule"/>
</dbReference>
<dbReference type="Pfam" id="PF00076">
    <property type="entry name" value="RRM_1"/>
    <property type="match status" value="1"/>
</dbReference>
<dbReference type="SUPFAM" id="SSF54928">
    <property type="entry name" value="RNA-binding domain, RBD"/>
    <property type="match status" value="1"/>
</dbReference>
<accession>A0AAD9UIE8</accession>
<dbReference type="InterPro" id="IPR000504">
    <property type="entry name" value="RRM_dom"/>
</dbReference>
<dbReference type="AlphaFoldDB" id="A0AAD9UIE8"/>
<dbReference type="GO" id="GO:0005634">
    <property type="term" value="C:nucleus"/>
    <property type="evidence" value="ECO:0007669"/>
    <property type="project" value="InterPro"/>
</dbReference>